<reference evidence="1 2" key="1">
    <citation type="submission" date="2023-04" db="EMBL/GenBank/DDBJ databases">
        <title>A novel bacteria isolated from coastal sediment.</title>
        <authorList>
            <person name="Liu X.-J."/>
            <person name="Du Z.-J."/>
        </authorList>
    </citation>
    <scope>NUCLEOTIDE SEQUENCE [LARGE SCALE GENOMIC DNA]</scope>
    <source>
        <strain evidence="1 2">SDUM461003</strain>
    </source>
</reference>
<keyword evidence="2" id="KW-1185">Reference proteome</keyword>
<protein>
    <recommendedName>
        <fullName evidence="3">Protein-PII uridylyltransferase N-terminal domain-containing protein</fullName>
    </recommendedName>
</protein>
<evidence type="ECO:0000313" key="2">
    <source>
        <dbReference type="Proteomes" id="UP001225316"/>
    </source>
</evidence>
<gene>
    <name evidence="1" type="ORF">QEH52_05445</name>
</gene>
<sequence>MPTAHSTAVPLPDSLNAALQAHFERTRDFFSKLGTASPEAIILGGGYGRGEGGIATDAQGAPAFFNDLDYFIFTSKPNDPSLNEAVHRWERDESAILGIDVEGKCLPQSDLDATPGSMMFYDLVSAHTQVMGREHYLEPYLPLAQADQIATIEATRLLWNRGSGLFFAKADLAAGKNLSIVHRNQAKAKLALGDALLTIRGKYRPYVRERQQQLQSEVGIDPRIIALHQEGTAFKLKPTSTPHLEELQTTQGLLTEIWRACFLEVESKRLGQTFHKPTDYTQYRGQLFPETNMGRNLLLALRDQLKRGGHLAPSYDYPRGALQRALLSLLSEPTDFHAASKFMRISLKDLSTAAQQYTRWWSFYS</sequence>
<evidence type="ECO:0008006" key="3">
    <source>
        <dbReference type="Google" id="ProtNLM"/>
    </source>
</evidence>
<evidence type="ECO:0000313" key="1">
    <source>
        <dbReference type="EMBL" id="MDQ8206943.1"/>
    </source>
</evidence>
<proteinExistence type="predicted"/>
<organism evidence="1 2">
    <name type="scientific">Thalassobacterium maritimum</name>
    <dbReference type="NCBI Taxonomy" id="3041265"/>
    <lineage>
        <taxon>Bacteria</taxon>
        <taxon>Pseudomonadati</taxon>
        <taxon>Verrucomicrobiota</taxon>
        <taxon>Opitutia</taxon>
        <taxon>Puniceicoccales</taxon>
        <taxon>Coraliomargaritaceae</taxon>
        <taxon>Thalassobacterium</taxon>
    </lineage>
</organism>
<accession>A0ABU1ASC0</accession>
<dbReference type="Proteomes" id="UP001225316">
    <property type="component" value="Unassembled WGS sequence"/>
</dbReference>
<dbReference type="RefSeq" id="WP_308949081.1">
    <property type="nucleotide sequence ID" value="NZ_JARXHW010000008.1"/>
</dbReference>
<dbReference type="EMBL" id="JARXHW010000008">
    <property type="protein sequence ID" value="MDQ8206943.1"/>
    <property type="molecule type" value="Genomic_DNA"/>
</dbReference>
<name>A0ABU1ASC0_9BACT</name>
<comment type="caution">
    <text evidence="1">The sequence shown here is derived from an EMBL/GenBank/DDBJ whole genome shotgun (WGS) entry which is preliminary data.</text>
</comment>